<dbReference type="STRING" id="1168035.SAMN05444280_10898"/>
<protein>
    <submittedName>
        <fullName evidence="1">Uncharacterized protein</fullName>
    </submittedName>
</protein>
<proteinExistence type="predicted"/>
<organism evidence="1 2">
    <name type="scientific">Tangfeifania diversioriginum</name>
    <dbReference type="NCBI Taxonomy" id="1168035"/>
    <lineage>
        <taxon>Bacteria</taxon>
        <taxon>Pseudomonadati</taxon>
        <taxon>Bacteroidota</taxon>
        <taxon>Bacteroidia</taxon>
        <taxon>Marinilabiliales</taxon>
        <taxon>Prolixibacteraceae</taxon>
        <taxon>Tangfeifania</taxon>
    </lineage>
</organism>
<evidence type="ECO:0000313" key="1">
    <source>
        <dbReference type="EMBL" id="SHI94901.1"/>
    </source>
</evidence>
<sequence length="507" mass="57730">MVKDGEKILSENISNSGYSKTFSYSSNEKITKGNYDFITKFKNKDGKDTSIVSRIKIPNYNPTVNWDNLDMNFEEDSEISINLPIPKDKNPEDNPVNYIPESFSSDKADLEFDSEENSLKIKGIEDIFGNYNVNAEFGSGERGIGSVSKEGMIYELAKLSGVIESNESHEGIRSTLIPYEVIGNDTIRLFSKTADEQGRNLTDASGYFNFKLNKRHEELEDVLLMARQGIPEDYKGWVRVQNIPKEKFKNVLVRIVPYAPYEDRKDEFKKYAAETTIMPPPFPNPEFPFLNTRFDFDGSILEGLPGFEDYTGLKRIRILDEDPYTGGTFTREEQEVFKQKLLDKENINGIIGNYEIKPEQIVFGNDETFKDYVWNENHKPARVNTSEGIIVVIPRKDLYATGVTNTGGFEQFSPIISRGTVYLKAGRYGITTFPHEMGHLFISANHPESLYGETMMSSPFPSEFGGPGSADKKLGSIVYEDSYLVKPEDKLYKRPDYLKNILRDDFK</sequence>
<dbReference type="EMBL" id="FQZE01000008">
    <property type="protein sequence ID" value="SHI94901.1"/>
    <property type="molecule type" value="Genomic_DNA"/>
</dbReference>
<reference evidence="1 2" key="1">
    <citation type="submission" date="2016-11" db="EMBL/GenBank/DDBJ databases">
        <authorList>
            <person name="Jaros S."/>
            <person name="Januszkiewicz K."/>
            <person name="Wedrychowicz H."/>
        </authorList>
    </citation>
    <scope>NUCLEOTIDE SEQUENCE [LARGE SCALE GENOMIC DNA]</scope>
    <source>
        <strain evidence="1 2">DSM 27063</strain>
    </source>
</reference>
<name>A0A1M6FB77_9BACT</name>
<dbReference type="Proteomes" id="UP000184050">
    <property type="component" value="Unassembled WGS sequence"/>
</dbReference>
<dbReference type="RefSeq" id="WP_073167811.1">
    <property type="nucleotide sequence ID" value="NZ_FQZE01000008.1"/>
</dbReference>
<gene>
    <name evidence="1" type="ORF">SAMN05444280_10898</name>
</gene>
<evidence type="ECO:0000313" key="2">
    <source>
        <dbReference type="Proteomes" id="UP000184050"/>
    </source>
</evidence>
<dbReference type="AlphaFoldDB" id="A0A1M6FB77"/>
<accession>A0A1M6FB77</accession>
<keyword evidence="2" id="KW-1185">Reference proteome</keyword>